<evidence type="ECO:0000313" key="2">
    <source>
        <dbReference type="Proteomes" id="UP000032101"/>
    </source>
</evidence>
<comment type="caution">
    <text evidence="1">The sequence shown here is derived from an EMBL/GenBank/DDBJ whole genome shotgun (WGS) entry which is preliminary data.</text>
</comment>
<evidence type="ECO:0000313" key="1">
    <source>
        <dbReference type="EMBL" id="KIQ57818.1"/>
    </source>
</evidence>
<dbReference type="Proteomes" id="UP000032101">
    <property type="component" value="Unassembled WGS sequence"/>
</dbReference>
<gene>
    <name evidence="1" type="ORF">RL74_18950</name>
</gene>
<reference evidence="1 2" key="1">
    <citation type="submission" date="2015-01" db="EMBL/GenBank/DDBJ databases">
        <title>Draft Genome Sequence of the Biocontrol and Plant Growth-Promoting Rhizobacteria (PGPR) Pseudomonas fluorescens UM270.</title>
        <authorList>
            <person name="Hernandez-Salmeron J.E."/>
            <person name="Santoyo G."/>
            <person name="Moreno-Hagelsieb G."/>
            <person name="Hernandez-Leon R."/>
        </authorList>
    </citation>
    <scope>NUCLEOTIDE SEQUENCE [LARGE SCALE GENOMIC DNA]</scope>
    <source>
        <strain evidence="1 2">UM270</strain>
    </source>
</reference>
<dbReference type="OrthoDB" id="4255584at2"/>
<protein>
    <submittedName>
        <fullName evidence="1">Uncharacterized protein</fullName>
    </submittedName>
</protein>
<dbReference type="EMBL" id="JXNZ01000195">
    <property type="protein sequence ID" value="KIQ57818.1"/>
    <property type="molecule type" value="Genomic_DNA"/>
</dbReference>
<dbReference type="AlphaFoldDB" id="A0A0D0PGD9"/>
<sequence>MINPAWRKVVITLKAYPLMACGDEVLLCWHGLNGDAEPYRHEVRGFVTERHVGRGLVFVVREPHIAELDGGSLEIFYQVTGRQVPAAWVSEPLQLEIGDASPQLLAAVASDAVGGALDPGRVPEGTRVSIRPYSRMAVGDRLILIASRDDQPLWRDMLEIEAHAVGREVSFWLDPSQFAAHVGHDLALAYVVRRGHSVRRAEALSLHIGPLVRPALALPRIQALQDGWLDIDDYPDGLTVAIYGAGLEAGELVWLQCNGHYAHVEEREITEATAGQPVTFVVPAAFWQDQRGRSVQVFYQIERLDDVSQRSGELTVQVGSPV</sequence>
<proteinExistence type="predicted"/>
<organism evidence="1 2">
    <name type="scientific">Pseudomonas fluorescens</name>
    <dbReference type="NCBI Taxonomy" id="294"/>
    <lineage>
        <taxon>Bacteria</taxon>
        <taxon>Pseudomonadati</taxon>
        <taxon>Pseudomonadota</taxon>
        <taxon>Gammaproteobacteria</taxon>
        <taxon>Pseudomonadales</taxon>
        <taxon>Pseudomonadaceae</taxon>
        <taxon>Pseudomonas</taxon>
    </lineage>
</organism>
<name>A0A0D0PGD9_PSEFL</name>
<dbReference type="PATRIC" id="fig|294.124.peg.3902"/>
<accession>A0A0D0PGD9</accession>